<reference evidence="5" key="1">
    <citation type="submission" date="2012-12" db="EMBL/GenBank/DDBJ databases">
        <title>Identification and characterization of a phenylalanine ammonia-lyase gene family in Isatis indigotica Fort.</title>
        <authorList>
            <person name="Liu Q."/>
            <person name="Chen J."/>
            <person name="Zhou X."/>
            <person name="Di P."/>
            <person name="Xiao Y."/>
            <person name="Xuan H."/>
            <person name="Zhang L."/>
            <person name="Chen W."/>
        </authorList>
    </citation>
    <scope>NUCLEOTIDE SEQUENCE</scope>
    <source>
        <tissue evidence="5">Salivary gland</tissue>
    </source>
</reference>
<dbReference type="InterPro" id="IPR050098">
    <property type="entry name" value="TFPI/VKTCI-like"/>
</dbReference>
<dbReference type="GO" id="GO:0004867">
    <property type="term" value="F:serine-type endopeptidase inhibitor activity"/>
    <property type="evidence" value="ECO:0007669"/>
    <property type="project" value="UniProtKB-KW"/>
</dbReference>
<evidence type="ECO:0000259" key="4">
    <source>
        <dbReference type="PROSITE" id="PS50279"/>
    </source>
</evidence>
<dbReference type="Gene3D" id="4.10.410.10">
    <property type="entry name" value="Pancreatic trypsin inhibitor Kunitz domain"/>
    <property type="match status" value="2"/>
</dbReference>
<keyword evidence="3" id="KW-1015">Disulfide bond</keyword>
<evidence type="ECO:0000256" key="1">
    <source>
        <dbReference type="ARBA" id="ARBA00022690"/>
    </source>
</evidence>
<dbReference type="SUPFAM" id="SSF57362">
    <property type="entry name" value="BPTI-like"/>
    <property type="match status" value="2"/>
</dbReference>
<name>A0A0K8RBY8_IXORI</name>
<feature type="domain" description="BPTI/Kunitz inhibitor" evidence="4">
    <location>
        <begin position="51"/>
        <end position="103"/>
    </location>
</feature>
<dbReference type="PROSITE" id="PS50279">
    <property type="entry name" value="BPTI_KUNITZ_2"/>
    <property type="match status" value="1"/>
</dbReference>
<accession>A0A0K8RBY8</accession>
<dbReference type="InterPro" id="IPR002223">
    <property type="entry name" value="Kunitz_BPTI"/>
</dbReference>
<dbReference type="CDD" id="cd00109">
    <property type="entry name" value="Kunitz-type"/>
    <property type="match status" value="1"/>
</dbReference>
<dbReference type="Pfam" id="PF00014">
    <property type="entry name" value="Kunitz_BPTI"/>
    <property type="match status" value="2"/>
</dbReference>
<evidence type="ECO:0000256" key="3">
    <source>
        <dbReference type="ARBA" id="ARBA00023157"/>
    </source>
</evidence>
<dbReference type="PANTHER" id="PTHR10083">
    <property type="entry name" value="KUNITZ-TYPE PROTEASE INHIBITOR-RELATED"/>
    <property type="match status" value="1"/>
</dbReference>
<dbReference type="GO" id="GO:0005615">
    <property type="term" value="C:extracellular space"/>
    <property type="evidence" value="ECO:0007669"/>
    <property type="project" value="TreeGrafter"/>
</dbReference>
<dbReference type="AlphaFoldDB" id="A0A0K8RBY8"/>
<sequence>MSFCTKFERRWGYNYKNKRCEMFQGCEDSGNSFPNAKECWNTCAKKFNHLCTQEPDYITTIGWRNRYYYNINTHKCESAYMLRGLVTGKSNLFNDEKECKAACMSIYEPDPDDWEWP</sequence>
<dbReference type="InterPro" id="IPR036880">
    <property type="entry name" value="Kunitz_BPTI_sf"/>
</dbReference>
<evidence type="ECO:0000256" key="2">
    <source>
        <dbReference type="ARBA" id="ARBA00022900"/>
    </source>
</evidence>
<organism evidence="5">
    <name type="scientific">Ixodes ricinus</name>
    <name type="common">Common tick</name>
    <name type="synonym">Acarus ricinus</name>
    <dbReference type="NCBI Taxonomy" id="34613"/>
    <lineage>
        <taxon>Eukaryota</taxon>
        <taxon>Metazoa</taxon>
        <taxon>Ecdysozoa</taxon>
        <taxon>Arthropoda</taxon>
        <taxon>Chelicerata</taxon>
        <taxon>Arachnida</taxon>
        <taxon>Acari</taxon>
        <taxon>Parasitiformes</taxon>
        <taxon>Ixodida</taxon>
        <taxon>Ixodoidea</taxon>
        <taxon>Ixodidae</taxon>
        <taxon>Ixodinae</taxon>
        <taxon>Ixodes</taxon>
    </lineage>
</organism>
<proteinExistence type="evidence at transcript level"/>
<keyword evidence="2" id="KW-0722">Serine protease inhibitor</keyword>
<keyword evidence="1" id="KW-0646">Protease inhibitor</keyword>
<evidence type="ECO:0000313" key="5">
    <source>
        <dbReference type="EMBL" id="JAA68601.1"/>
    </source>
</evidence>
<dbReference type="EMBL" id="GADI01005207">
    <property type="protein sequence ID" value="JAA68601.1"/>
    <property type="molecule type" value="mRNA"/>
</dbReference>
<dbReference type="PANTHER" id="PTHR10083:SF374">
    <property type="entry name" value="BPTI_KUNITZ INHIBITOR DOMAIN-CONTAINING PROTEIN"/>
    <property type="match status" value="1"/>
</dbReference>
<protein>
    <submittedName>
        <fullName evidence="5">Putative salivary kunitz domain protein</fullName>
    </submittedName>
</protein>